<accession>A0A0B0PTW5</accession>
<proteinExistence type="predicted"/>
<dbReference type="EMBL" id="KN438650">
    <property type="protein sequence ID" value="KHG26826.1"/>
    <property type="molecule type" value="Genomic_DNA"/>
</dbReference>
<keyword evidence="2" id="KW-1185">Reference proteome</keyword>
<gene>
    <name evidence="1" type="ORF">F383_06397</name>
</gene>
<reference evidence="2" key="1">
    <citation type="submission" date="2014-09" db="EMBL/GenBank/DDBJ databases">
        <authorList>
            <person name="Mudge J."/>
            <person name="Ramaraj T."/>
            <person name="Lindquist I.E."/>
            <person name="Bharti A.K."/>
            <person name="Sundararajan A."/>
            <person name="Cameron C.T."/>
            <person name="Woodward J.E."/>
            <person name="May G.D."/>
            <person name="Brubaker C."/>
            <person name="Broadhvest J."/>
            <person name="Wilkins T.A."/>
        </authorList>
    </citation>
    <scope>NUCLEOTIDE SEQUENCE</scope>
    <source>
        <strain evidence="2">cv. AKA8401</strain>
    </source>
</reference>
<dbReference type="AlphaFoldDB" id="A0A0B0PTW5"/>
<protein>
    <submittedName>
        <fullName evidence="1">Uncharacterized protein</fullName>
    </submittedName>
</protein>
<sequence length="51" mass="5745">MDVGEQRTSWGSCLVCRRVWWRGAERGGCGVGNLGIPKLADYFAWNFGSMY</sequence>
<evidence type="ECO:0000313" key="1">
    <source>
        <dbReference type="EMBL" id="KHG26826.1"/>
    </source>
</evidence>
<evidence type="ECO:0000313" key="2">
    <source>
        <dbReference type="Proteomes" id="UP000032142"/>
    </source>
</evidence>
<organism evidence="1 2">
    <name type="scientific">Gossypium arboreum</name>
    <name type="common">Tree cotton</name>
    <name type="synonym">Gossypium nanking</name>
    <dbReference type="NCBI Taxonomy" id="29729"/>
    <lineage>
        <taxon>Eukaryota</taxon>
        <taxon>Viridiplantae</taxon>
        <taxon>Streptophyta</taxon>
        <taxon>Embryophyta</taxon>
        <taxon>Tracheophyta</taxon>
        <taxon>Spermatophyta</taxon>
        <taxon>Magnoliopsida</taxon>
        <taxon>eudicotyledons</taxon>
        <taxon>Gunneridae</taxon>
        <taxon>Pentapetalae</taxon>
        <taxon>rosids</taxon>
        <taxon>malvids</taxon>
        <taxon>Malvales</taxon>
        <taxon>Malvaceae</taxon>
        <taxon>Malvoideae</taxon>
        <taxon>Gossypium</taxon>
    </lineage>
</organism>
<dbReference type="Proteomes" id="UP000032142">
    <property type="component" value="Unassembled WGS sequence"/>
</dbReference>
<name>A0A0B0PTW5_GOSAR</name>